<keyword evidence="1" id="KW-1133">Transmembrane helix</keyword>
<protein>
    <submittedName>
        <fullName evidence="2">Uncharacterized protein</fullName>
    </submittedName>
</protein>
<feature type="transmembrane region" description="Helical" evidence="1">
    <location>
        <begin position="94"/>
        <end position="117"/>
    </location>
</feature>
<keyword evidence="3" id="KW-1185">Reference proteome</keyword>
<feature type="transmembrane region" description="Helical" evidence="1">
    <location>
        <begin position="137"/>
        <end position="159"/>
    </location>
</feature>
<sequence length="177" mass="19837">MTRYGSDWLSKTQRQDHEIPDHERIMLGRAACVSHHGRSRKAEFLQLHSTHTISATTCLLHSDSGVSALHLQDQALQAASFWHLDSIAPWHTSLFRIVAFFMFTSWVGATSLGMDIYTRRSRGILQSFSGACNGYRISVSLSFFCCCFPLHFSLSAAFVSSSQFSTSLFSRSLFCAL</sequence>
<dbReference type="Proteomes" id="UP000756346">
    <property type="component" value="Unassembled WGS sequence"/>
</dbReference>
<organism evidence="2 3">
    <name type="scientific">Microdochium trichocladiopsis</name>
    <dbReference type="NCBI Taxonomy" id="1682393"/>
    <lineage>
        <taxon>Eukaryota</taxon>
        <taxon>Fungi</taxon>
        <taxon>Dikarya</taxon>
        <taxon>Ascomycota</taxon>
        <taxon>Pezizomycotina</taxon>
        <taxon>Sordariomycetes</taxon>
        <taxon>Xylariomycetidae</taxon>
        <taxon>Xylariales</taxon>
        <taxon>Microdochiaceae</taxon>
        <taxon>Microdochium</taxon>
    </lineage>
</organism>
<evidence type="ECO:0000313" key="2">
    <source>
        <dbReference type="EMBL" id="KAH7026307.1"/>
    </source>
</evidence>
<dbReference type="EMBL" id="JAGTJQ010000008">
    <property type="protein sequence ID" value="KAH7026307.1"/>
    <property type="molecule type" value="Genomic_DNA"/>
</dbReference>
<reference evidence="2" key="1">
    <citation type="journal article" date="2021" name="Nat. Commun.">
        <title>Genetic determinants of endophytism in the Arabidopsis root mycobiome.</title>
        <authorList>
            <person name="Mesny F."/>
            <person name="Miyauchi S."/>
            <person name="Thiergart T."/>
            <person name="Pickel B."/>
            <person name="Atanasova L."/>
            <person name="Karlsson M."/>
            <person name="Huettel B."/>
            <person name="Barry K.W."/>
            <person name="Haridas S."/>
            <person name="Chen C."/>
            <person name="Bauer D."/>
            <person name="Andreopoulos W."/>
            <person name="Pangilinan J."/>
            <person name="LaButti K."/>
            <person name="Riley R."/>
            <person name="Lipzen A."/>
            <person name="Clum A."/>
            <person name="Drula E."/>
            <person name="Henrissat B."/>
            <person name="Kohler A."/>
            <person name="Grigoriev I.V."/>
            <person name="Martin F.M."/>
            <person name="Hacquard S."/>
        </authorList>
    </citation>
    <scope>NUCLEOTIDE SEQUENCE</scope>
    <source>
        <strain evidence="2">MPI-CAGE-CH-0230</strain>
    </source>
</reference>
<dbReference type="RefSeq" id="XP_046009524.1">
    <property type="nucleotide sequence ID" value="XM_046148604.1"/>
</dbReference>
<keyword evidence="1" id="KW-0472">Membrane</keyword>
<comment type="caution">
    <text evidence="2">The sequence shown here is derived from an EMBL/GenBank/DDBJ whole genome shotgun (WGS) entry which is preliminary data.</text>
</comment>
<proteinExistence type="predicted"/>
<name>A0A9P9BQW8_9PEZI</name>
<keyword evidence="1" id="KW-0812">Transmembrane</keyword>
<gene>
    <name evidence="2" type="ORF">B0I36DRAFT_156597</name>
</gene>
<dbReference type="GeneID" id="70178150"/>
<accession>A0A9P9BQW8</accession>
<dbReference type="AlphaFoldDB" id="A0A9P9BQW8"/>
<evidence type="ECO:0000313" key="3">
    <source>
        <dbReference type="Proteomes" id="UP000756346"/>
    </source>
</evidence>
<evidence type="ECO:0000256" key="1">
    <source>
        <dbReference type="SAM" id="Phobius"/>
    </source>
</evidence>